<dbReference type="Gene3D" id="1.20.1170.10">
    <property type="match status" value="1"/>
</dbReference>
<name>A0A0F9XG62_9ZZZZ</name>
<organism evidence="2">
    <name type="scientific">marine sediment metagenome</name>
    <dbReference type="NCBI Taxonomy" id="412755"/>
    <lineage>
        <taxon>unclassified sequences</taxon>
        <taxon>metagenomes</taxon>
        <taxon>ecological metagenomes</taxon>
    </lineage>
</organism>
<protein>
    <submittedName>
        <fullName evidence="2">Uncharacterized protein</fullName>
    </submittedName>
</protein>
<comment type="caution">
    <text evidence="2">The sequence shown here is derived from an EMBL/GenBank/DDBJ whole genome shotgun (WGS) entry which is preliminary data.</text>
</comment>
<proteinExistence type="predicted"/>
<dbReference type="EMBL" id="LAZR01000107">
    <property type="protein sequence ID" value="KKN90883.1"/>
    <property type="molecule type" value="Genomic_DNA"/>
</dbReference>
<reference evidence="2" key="1">
    <citation type="journal article" date="2015" name="Nature">
        <title>Complex archaea that bridge the gap between prokaryotes and eukaryotes.</title>
        <authorList>
            <person name="Spang A."/>
            <person name="Saw J.H."/>
            <person name="Jorgensen S.L."/>
            <person name="Zaremba-Niedzwiedzka K."/>
            <person name="Martijn J."/>
            <person name="Lind A.E."/>
            <person name="van Eijk R."/>
            <person name="Schleper C."/>
            <person name="Guy L."/>
            <person name="Ettema T.J."/>
        </authorList>
    </citation>
    <scope>NUCLEOTIDE SEQUENCE</scope>
</reference>
<evidence type="ECO:0000313" key="2">
    <source>
        <dbReference type="EMBL" id="KKN90883.1"/>
    </source>
</evidence>
<gene>
    <name evidence="2" type="ORF">LCGC14_0224670</name>
</gene>
<feature type="compositionally biased region" description="Basic and acidic residues" evidence="1">
    <location>
        <begin position="413"/>
        <end position="432"/>
    </location>
</feature>
<evidence type="ECO:0000256" key="1">
    <source>
        <dbReference type="SAM" id="MobiDB-lite"/>
    </source>
</evidence>
<feature type="region of interest" description="Disordered" evidence="1">
    <location>
        <begin position="366"/>
        <end position="445"/>
    </location>
</feature>
<dbReference type="AlphaFoldDB" id="A0A0F9XG62"/>
<sequence length="445" mass="49136">MTYIEKLKNAIYNKEGNQQAPKIITRVRTGYEDISTISARLGAIESWKERDANPTIIKNLASITENIEKLEKLKVEITTIHDKIIAARDEIKALPAQIENHLNTVVVPDLLTKMKVEIKGFVDRNVMPPITKMKDTFISVGDGVRNDVSVVANQGKKLSDTISTELNKMKNNFISFGTDIKEKTTALSDGIRGVATQMNDAVTEIKPAIIESANWARRIPNHARRLDFIAMGIDAFYSVAYLLYLTPPNAPAGAGAALPEMMEAYQQIGDAFDTLKTNFKSFGDTIKTKSTNIANQIEATGVNIDTDMDAFLSNFNKMFQNMSARINGGAGQVLKAIETAKKQAVVETAPKPQVIRVRGGRVIPVEPPPPAARMPQGAKPPIGVSPLTPKQQNEAKRAAQARAKAIAAKKARDKAAREKMLRDEKLREEQRRKQQQARIGRGVRR</sequence>
<accession>A0A0F9XG62</accession>